<sequence length="309" mass="33313">MDLSWLGTPIGPMVRVHGGFANRLYRLDTDQGSFAVKELNLADRRAGYHAEDVFRLERAAFAAGIAMPEPIAASAGMLVHRWVEGEKVPEAPVPVAYAFEVGGILARLHALDVAWPHVASEEPTPGDWRELAARAAATGQPWAGELQAQVETFLAIARFVGACERPGPVVLTHRDIQPWNLLSRAGRPVVLDWELAGMLDLSGELGSTALSIAKGPGFDDIRPEVFHAVLDGYAAAGGGLPPPGPSWFVFMISGWLGFTRWNILRCLAGVEASTGPELALSHESVRGGVRGLPVLFGRLPELEELLLRR</sequence>
<dbReference type="SUPFAM" id="SSF56112">
    <property type="entry name" value="Protein kinase-like (PK-like)"/>
    <property type="match status" value="1"/>
</dbReference>
<comment type="caution">
    <text evidence="2">The sequence shown here is derived from an EMBL/GenBank/DDBJ whole genome shotgun (WGS) entry which is preliminary data.</text>
</comment>
<dbReference type="Pfam" id="PF01636">
    <property type="entry name" value="APH"/>
    <property type="match status" value="1"/>
</dbReference>
<accession>A0A8J3LBW5</accession>
<dbReference type="InterPro" id="IPR011009">
    <property type="entry name" value="Kinase-like_dom_sf"/>
</dbReference>
<evidence type="ECO:0000259" key="1">
    <source>
        <dbReference type="Pfam" id="PF01636"/>
    </source>
</evidence>
<evidence type="ECO:0000313" key="3">
    <source>
        <dbReference type="Proteomes" id="UP000660339"/>
    </source>
</evidence>
<gene>
    <name evidence="2" type="ORF">Cme02nite_64150</name>
</gene>
<evidence type="ECO:0000313" key="2">
    <source>
        <dbReference type="EMBL" id="GIG18083.1"/>
    </source>
</evidence>
<proteinExistence type="predicted"/>
<dbReference type="EMBL" id="BONJ01000037">
    <property type="protein sequence ID" value="GIG18083.1"/>
    <property type="molecule type" value="Genomic_DNA"/>
</dbReference>
<organism evidence="2 3">
    <name type="scientific">Catellatospora methionotrophica</name>
    <dbReference type="NCBI Taxonomy" id="121620"/>
    <lineage>
        <taxon>Bacteria</taxon>
        <taxon>Bacillati</taxon>
        <taxon>Actinomycetota</taxon>
        <taxon>Actinomycetes</taxon>
        <taxon>Micromonosporales</taxon>
        <taxon>Micromonosporaceae</taxon>
        <taxon>Catellatospora</taxon>
    </lineage>
</organism>
<reference evidence="2" key="1">
    <citation type="submission" date="2021-01" db="EMBL/GenBank/DDBJ databases">
        <title>Whole genome shotgun sequence of Catellatospora methionotrophica NBRC 14553.</title>
        <authorList>
            <person name="Komaki H."/>
            <person name="Tamura T."/>
        </authorList>
    </citation>
    <scope>NUCLEOTIDE SEQUENCE</scope>
    <source>
        <strain evidence="2">NBRC 14553</strain>
    </source>
</reference>
<name>A0A8J3LBW5_9ACTN</name>
<keyword evidence="3" id="KW-1185">Reference proteome</keyword>
<dbReference type="InterPro" id="IPR002575">
    <property type="entry name" value="Aminoglycoside_PTrfase"/>
</dbReference>
<dbReference type="Gene3D" id="3.90.1200.10">
    <property type="match status" value="1"/>
</dbReference>
<protein>
    <submittedName>
        <fullName evidence="2">Membrane protein</fullName>
    </submittedName>
</protein>
<dbReference type="Proteomes" id="UP000660339">
    <property type="component" value="Unassembled WGS sequence"/>
</dbReference>
<feature type="domain" description="Aminoglycoside phosphotransferase" evidence="1">
    <location>
        <begin position="15"/>
        <end position="233"/>
    </location>
</feature>
<dbReference type="AlphaFoldDB" id="A0A8J3LBW5"/>
<dbReference type="RefSeq" id="WP_166385835.1">
    <property type="nucleotide sequence ID" value="NZ_BAAATT010000044.1"/>
</dbReference>